<accession>A0A2S8F3N0</accession>
<feature type="domain" description="CobQ/CobB/MinD/ParA nucleotide binding" evidence="3">
    <location>
        <begin position="37"/>
        <end position="242"/>
    </location>
</feature>
<dbReference type="GO" id="GO:0009898">
    <property type="term" value="C:cytoplasmic side of plasma membrane"/>
    <property type="evidence" value="ECO:0007669"/>
    <property type="project" value="TreeGrafter"/>
</dbReference>
<dbReference type="GO" id="GO:0051782">
    <property type="term" value="P:negative regulation of cell division"/>
    <property type="evidence" value="ECO:0007669"/>
    <property type="project" value="TreeGrafter"/>
</dbReference>
<dbReference type="PANTHER" id="PTHR43384">
    <property type="entry name" value="SEPTUM SITE-DETERMINING PROTEIN MIND HOMOLOG, CHLOROPLASTIC-RELATED"/>
    <property type="match status" value="1"/>
</dbReference>
<organism evidence="4 5">
    <name type="scientific">Blastopirellula marina</name>
    <dbReference type="NCBI Taxonomy" id="124"/>
    <lineage>
        <taxon>Bacteria</taxon>
        <taxon>Pseudomonadati</taxon>
        <taxon>Planctomycetota</taxon>
        <taxon>Planctomycetia</taxon>
        <taxon>Pirellulales</taxon>
        <taxon>Pirellulaceae</taxon>
        <taxon>Blastopirellula</taxon>
    </lineage>
</organism>
<proteinExistence type="predicted"/>
<dbReference type="Gene3D" id="3.40.50.300">
    <property type="entry name" value="P-loop containing nucleotide triphosphate hydrolases"/>
    <property type="match status" value="1"/>
</dbReference>
<keyword evidence="2" id="KW-0067">ATP-binding</keyword>
<dbReference type="GO" id="GO:0005524">
    <property type="term" value="F:ATP binding"/>
    <property type="evidence" value="ECO:0007669"/>
    <property type="project" value="UniProtKB-KW"/>
</dbReference>
<dbReference type="InterPro" id="IPR050625">
    <property type="entry name" value="ParA/MinD_ATPase"/>
</dbReference>
<protein>
    <recommendedName>
        <fullName evidence="3">CobQ/CobB/MinD/ParA nucleotide binding domain-containing protein</fullName>
    </recommendedName>
</protein>
<keyword evidence="1" id="KW-0547">Nucleotide-binding</keyword>
<dbReference type="SUPFAM" id="SSF52540">
    <property type="entry name" value="P-loop containing nucleoside triphosphate hydrolases"/>
    <property type="match status" value="1"/>
</dbReference>
<sequence>MSFEPSFPRDQATLLRMLAKRAMIGGTPAFAKAKTFVLFGGSAGVGTTTVCHNLACAMGLAGHRVATVDLNPNNAGLALLTGRTPTVSIDELLTGRLDLHEYLVPGLAASLLLPTDQSSGAGGWPVAAVDRFIEQLMGLGRHADIVLIDAGNELNPLAGELWRMAQLFLVVLNPTADAIKASYERIRSLHGYSPRKVTHVLMNRATSDSGHLDLVAGMDATAAKYLNLAIESVGHVETASEIKAASRVAQPFIQRYADHTASKSIQRIADRLVRMSLSLSQSPSSKRAA</sequence>
<dbReference type="EMBL" id="PUIA01000064">
    <property type="protein sequence ID" value="PQO26765.1"/>
    <property type="molecule type" value="Genomic_DNA"/>
</dbReference>
<dbReference type="InterPro" id="IPR002586">
    <property type="entry name" value="CobQ/CobB/MinD/ParA_Nub-bd_dom"/>
</dbReference>
<dbReference type="GO" id="GO:0016887">
    <property type="term" value="F:ATP hydrolysis activity"/>
    <property type="evidence" value="ECO:0007669"/>
    <property type="project" value="TreeGrafter"/>
</dbReference>
<dbReference type="Pfam" id="PF01656">
    <property type="entry name" value="CbiA"/>
    <property type="match status" value="1"/>
</dbReference>
<dbReference type="AlphaFoldDB" id="A0A2S8F3N0"/>
<name>A0A2S8F3N0_9BACT</name>
<dbReference type="PANTHER" id="PTHR43384:SF6">
    <property type="entry name" value="SEPTUM SITE-DETERMINING PROTEIN MIND HOMOLOG, CHLOROPLASTIC"/>
    <property type="match status" value="1"/>
</dbReference>
<evidence type="ECO:0000256" key="2">
    <source>
        <dbReference type="ARBA" id="ARBA00022840"/>
    </source>
</evidence>
<dbReference type="InterPro" id="IPR027417">
    <property type="entry name" value="P-loop_NTPase"/>
</dbReference>
<gene>
    <name evidence="4" type="ORF">C5Y96_19985</name>
</gene>
<reference evidence="4 5" key="1">
    <citation type="submission" date="2018-02" db="EMBL/GenBank/DDBJ databases">
        <title>Comparative genomes isolates from brazilian mangrove.</title>
        <authorList>
            <person name="Araujo J.E."/>
            <person name="Taketani R.G."/>
            <person name="Silva M.C.P."/>
            <person name="Loureco M.V."/>
            <person name="Andreote F.D."/>
        </authorList>
    </citation>
    <scope>NUCLEOTIDE SEQUENCE [LARGE SCALE GENOMIC DNA]</scope>
    <source>
        <strain evidence="4 5">HEX-2 MGV</strain>
    </source>
</reference>
<dbReference type="GO" id="GO:0005829">
    <property type="term" value="C:cytosol"/>
    <property type="evidence" value="ECO:0007669"/>
    <property type="project" value="TreeGrafter"/>
</dbReference>
<dbReference type="Proteomes" id="UP000240009">
    <property type="component" value="Unassembled WGS sequence"/>
</dbReference>
<evidence type="ECO:0000259" key="3">
    <source>
        <dbReference type="Pfam" id="PF01656"/>
    </source>
</evidence>
<evidence type="ECO:0000313" key="5">
    <source>
        <dbReference type="Proteomes" id="UP000240009"/>
    </source>
</evidence>
<evidence type="ECO:0000256" key="1">
    <source>
        <dbReference type="ARBA" id="ARBA00022741"/>
    </source>
</evidence>
<comment type="caution">
    <text evidence="4">The sequence shown here is derived from an EMBL/GenBank/DDBJ whole genome shotgun (WGS) entry which is preliminary data.</text>
</comment>
<evidence type="ECO:0000313" key="4">
    <source>
        <dbReference type="EMBL" id="PQO26765.1"/>
    </source>
</evidence>